<evidence type="ECO:0000259" key="1">
    <source>
        <dbReference type="PROSITE" id="PS50878"/>
    </source>
</evidence>
<name>A0A7I4Z0M6_HAECO</name>
<feature type="domain" description="Reverse transcriptase" evidence="1">
    <location>
        <begin position="1"/>
        <end position="73"/>
    </location>
</feature>
<organism evidence="2 3">
    <name type="scientific">Haemonchus contortus</name>
    <name type="common">Barber pole worm</name>
    <dbReference type="NCBI Taxonomy" id="6289"/>
    <lineage>
        <taxon>Eukaryota</taxon>
        <taxon>Metazoa</taxon>
        <taxon>Ecdysozoa</taxon>
        <taxon>Nematoda</taxon>
        <taxon>Chromadorea</taxon>
        <taxon>Rhabditida</taxon>
        <taxon>Rhabditina</taxon>
        <taxon>Rhabditomorpha</taxon>
        <taxon>Strongyloidea</taxon>
        <taxon>Trichostrongylidae</taxon>
        <taxon>Haemonchus</taxon>
    </lineage>
</organism>
<dbReference type="Proteomes" id="UP000025227">
    <property type="component" value="Unplaced"/>
</dbReference>
<evidence type="ECO:0000313" key="3">
    <source>
        <dbReference type="WBParaSite" id="HCON_00169130-00001"/>
    </source>
</evidence>
<dbReference type="WBParaSite" id="HCON_00169130-00001">
    <property type="protein sequence ID" value="HCON_00169130-00001"/>
    <property type="gene ID" value="HCON_00169130"/>
</dbReference>
<protein>
    <submittedName>
        <fullName evidence="3">Reverse transcriptase domain-containing protein</fullName>
    </submittedName>
</protein>
<sequence>MGVKFDGRYLHYLRFADDTVLITPNIEKAEQMLAEFDKACGGIDLRLNLTKTTSMKDGLVPDAPSRCTEGISLNALKDRLEAELIDDDFHEERRVT</sequence>
<dbReference type="OrthoDB" id="5867844at2759"/>
<reference evidence="3" key="1">
    <citation type="submission" date="2020-12" db="UniProtKB">
        <authorList>
            <consortium name="WormBaseParasite"/>
        </authorList>
    </citation>
    <scope>IDENTIFICATION</scope>
    <source>
        <strain evidence="3">MHco3</strain>
    </source>
</reference>
<evidence type="ECO:0000313" key="2">
    <source>
        <dbReference type="Proteomes" id="UP000025227"/>
    </source>
</evidence>
<dbReference type="OMA" id="HMEWEDM"/>
<dbReference type="InterPro" id="IPR000477">
    <property type="entry name" value="RT_dom"/>
</dbReference>
<dbReference type="AlphaFoldDB" id="A0A7I4Z0M6"/>
<dbReference type="PROSITE" id="PS50878">
    <property type="entry name" value="RT_POL"/>
    <property type="match status" value="1"/>
</dbReference>
<proteinExistence type="predicted"/>
<accession>A0A7I4Z0M6</accession>
<keyword evidence="2" id="KW-1185">Reference proteome</keyword>